<dbReference type="AlphaFoldDB" id="A0A174V2X1"/>
<protein>
    <submittedName>
        <fullName evidence="1">Hemolysin hemolytic protein</fullName>
    </submittedName>
</protein>
<dbReference type="EMBL" id="CZBL01000009">
    <property type="protein sequence ID" value="CUQ26385.1"/>
    <property type="molecule type" value="Genomic_DNA"/>
</dbReference>
<evidence type="ECO:0000313" key="1">
    <source>
        <dbReference type="EMBL" id="CUQ26385.1"/>
    </source>
</evidence>
<sequence>MERKFEVPVLLIFFCRDEVLRQVFECVKKVRPTKLYLYQDGARRESDMPGIQACRDIVSQVDWECEVHTFYQDKNVGCDPSEYIAQKWMFETEDRGIVLEDDDVVSDSFFYFCEELLEKYKDDERINMICGMNHLGHYDKSGTSYIFTKTGAITGWASWKRVIDTWDPNYSFVDDEYQKYCLKNLLGKYYDRVFNTWKKQKESGKAHYEGILGSSMYLNNRLNIVPTCNLVKNIGLTTDATHSTGTLNTMPRAHRCIFFAPIYELEFPLKHPKTVTEDIGYQKLIYAIVAPSPIVKFFRRVEGRLYRMFPFLGK</sequence>
<reference evidence="1 2" key="1">
    <citation type="submission" date="2015-09" db="EMBL/GenBank/DDBJ databases">
        <authorList>
            <consortium name="Pathogen Informatics"/>
        </authorList>
    </citation>
    <scope>NUCLEOTIDE SEQUENCE [LARGE SCALE GENOMIC DNA]</scope>
    <source>
        <strain evidence="1 2">2789STDY5834946</strain>
    </source>
</reference>
<gene>
    <name evidence="1" type="ORF">ERS852558_02359</name>
</gene>
<dbReference type="RefSeq" id="WP_055256384.1">
    <property type="nucleotide sequence ID" value="NZ_CZBL01000009.1"/>
</dbReference>
<dbReference type="SUPFAM" id="SSF53448">
    <property type="entry name" value="Nucleotide-diphospho-sugar transferases"/>
    <property type="match status" value="1"/>
</dbReference>
<name>A0A174V2X1_9BACE</name>
<evidence type="ECO:0000313" key="2">
    <source>
        <dbReference type="Proteomes" id="UP000095725"/>
    </source>
</evidence>
<dbReference type="Gene3D" id="3.90.550.10">
    <property type="entry name" value="Spore Coat Polysaccharide Biosynthesis Protein SpsA, Chain A"/>
    <property type="match status" value="1"/>
</dbReference>
<dbReference type="InterPro" id="IPR029044">
    <property type="entry name" value="Nucleotide-diphossugar_trans"/>
</dbReference>
<organism evidence="1 2">
    <name type="scientific">Bacteroides caccae</name>
    <dbReference type="NCBI Taxonomy" id="47678"/>
    <lineage>
        <taxon>Bacteria</taxon>
        <taxon>Pseudomonadati</taxon>
        <taxon>Bacteroidota</taxon>
        <taxon>Bacteroidia</taxon>
        <taxon>Bacteroidales</taxon>
        <taxon>Bacteroidaceae</taxon>
        <taxon>Bacteroides</taxon>
    </lineage>
</organism>
<proteinExistence type="predicted"/>
<accession>A0A174V2X1</accession>
<dbReference type="Proteomes" id="UP000095725">
    <property type="component" value="Unassembled WGS sequence"/>
</dbReference>